<sequence>MDFCKGDFYRIQEDGPMAFNIGDSVVVKKGVKDPDLGNDIGEWQGRISEIDEDLVCIDWDSITLQQMPASSIIHSEEEGWEWQKMYLSHSDVTLTKRRDSVEDVARVFEELYHQYMWVDFGEQGKRIQKVLTGIPHDDVTAALQAWKAYLQKKLTFPFQAIVEEMMLRGSSIRVGDTITVYGIDDSLDENYGLFGELEQKAPEPPPQNDASQSKGSWLTRFFTALGLLPALSAGQGRVGNNSGLEFPLADIEAVDRSSKNYHPLKDYVVWYANR</sequence>
<protein>
    <submittedName>
        <fullName evidence="1">Calcium binding</fullName>
    </submittedName>
</protein>
<organism evidence="1 2">
    <name type="scientific">Candidatus Electrothrix marina</name>
    <dbReference type="NCBI Taxonomy" id="1859130"/>
    <lineage>
        <taxon>Bacteria</taxon>
        <taxon>Pseudomonadati</taxon>
        <taxon>Thermodesulfobacteriota</taxon>
        <taxon>Desulfobulbia</taxon>
        <taxon>Desulfobulbales</taxon>
        <taxon>Desulfobulbaceae</taxon>
        <taxon>Candidatus Electrothrix</taxon>
    </lineage>
</organism>
<evidence type="ECO:0000313" key="2">
    <source>
        <dbReference type="Proteomes" id="UP000286862"/>
    </source>
</evidence>
<comment type="caution">
    <text evidence="1">The sequence shown here is derived from an EMBL/GenBank/DDBJ whole genome shotgun (WGS) entry which is preliminary data.</text>
</comment>
<name>A0A3S3UCS5_9BACT</name>
<reference evidence="1 2" key="1">
    <citation type="submission" date="2017-01" db="EMBL/GenBank/DDBJ databases">
        <title>The cable genome- insights into the physiology and evolution of filamentous bacteria capable of sulfide oxidation via long distance electron transfer.</title>
        <authorList>
            <person name="Schreiber L."/>
            <person name="Bjerg J.T."/>
            <person name="Boggild A."/>
            <person name="Van De Vossenberg J."/>
            <person name="Meysman F."/>
            <person name="Nielsen L.P."/>
            <person name="Schramm A."/>
            <person name="Kjeldsen K.U."/>
        </authorList>
    </citation>
    <scope>NUCLEOTIDE SEQUENCE [LARGE SCALE GENOMIC DNA]</scope>
    <source>
        <strain evidence="1">A2</strain>
    </source>
</reference>
<dbReference type="Proteomes" id="UP000286862">
    <property type="component" value="Unassembled WGS sequence"/>
</dbReference>
<dbReference type="Pfam" id="PF11535">
    <property type="entry name" value="Calci_bind_CcbP"/>
    <property type="match status" value="1"/>
</dbReference>
<dbReference type="EMBL" id="MTKQ01000049">
    <property type="protein sequence ID" value="RWX48861.1"/>
    <property type="molecule type" value="Genomic_DNA"/>
</dbReference>
<dbReference type="AlphaFoldDB" id="A0A3S3UCS5"/>
<proteinExistence type="predicted"/>
<gene>
    <name evidence="1" type="ORF">VT99_10492</name>
</gene>
<dbReference type="InterPro" id="IPR020994">
    <property type="entry name" value="Uncharacterised_Ca-bd_CcbP"/>
</dbReference>
<evidence type="ECO:0000313" key="1">
    <source>
        <dbReference type="EMBL" id="RWX48861.1"/>
    </source>
</evidence>
<accession>A0A3S3UCS5</accession>